<dbReference type="EMBL" id="JAUQOO010000039">
    <property type="protein sequence ID" value="MDO7930397.1"/>
    <property type="molecule type" value="Genomic_DNA"/>
</dbReference>
<organism evidence="2 3">
    <name type="scientific">Pseudomonas serbiensis</name>
    <dbReference type="NCBI Taxonomy" id="3064350"/>
    <lineage>
        <taxon>Bacteria</taxon>
        <taxon>Pseudomonadati</taxon>
        <taxon>Pseudomonadota</taxon>
        <taxon>Gammaproteobacteria</taxon>
        <taxon>Pseudomonadales</taxon>
        <taxon>Pseudomonadaceae</taxon>
        <taxon>Pseudomonas</taxon>
    </lineage>
</organism>
<dbReference type="RefSeq" id="WP_304576138.1">
    <property type="nucleotide sequence ID" value="NZ_JAUQOO010000039.1"/>
</dbReference>
<keyword evidence="3" id="KW-1185">Reference proteome</keyword>
<dbReference type="InterPro" id="IPR025391">
    <property type="entry name" value="DUF4123"/>
</dbReference>
<dbReference type="Pfam" id="PF13503">
    <property type="entry name" value="DUF4123"/>
    <property type="match status" value="1"/>
</dbReference>
<evidence type="ECO:0000313" key="3">
    <source>
        <dbReference type="Proteomes" id="UP001223016"/>
    </source>
</evidence>
<name>A0ABT9D1J7_9PSED</name>
<evidence type="ECO:0000313" key="2">
    <source>
        <dbReference type="EMBL" id="MDO7930397.1"/>
    </source>
</evidence>
<gene>
    <name evidence="2" type="ORF">Q6A51_26870</name>
</gene>
<reference evidence="2 3" key="1">
    <citation type="submission" date="2023-07" db="EMBL/GenBank/DDBJ databases">
        <title>Identification of four novel Pseudomonas species associated with bacterial leaf spot of cucurbits.</title>
        <authorList>
            <person name="Fullem K.R."/>
        </authorList>
    </citation>
    <scope>NUCLEOTIDE SEQUENCE [LARGE SCALE GENOMIC DNA]</scope>
    <source>
        <strain evidence="2 3">KFB 138</strain>
    </source>
</reference>
<feature type="domain" description="DUF4123" evidence="1">
    <location>
        <begin position="20"/>
        <end position="143"/>
    </location>
</feature>
<protein>
    <submittedName>
        <fullName evidence="2">DUF4123 domain-containing protein</fullName>
    </submittedName>
</protein>
<sequence>MIDAIPSPFKQSASSGLMCLILDSSFDADLLNHLFQGENQASPNCIPLFINTPYADLQPNGPYIVLCPAKSMSQEFAAALLEQEDAGCVAWLSSSASLDQGIEHWRSLLTVRTDDEPQQMMRFYDPRWLEPLLLSFSEAEQAQFIGPFTALAWRNEIGWRYYANPPQSLTTTVQPTAWLYLSSERQVLIEQGRLKVIATRFAEDYRDALPAEDPVAFVYRQLLAGKEIGYEQIADQERWLRLAIGRGDSFWKRSPDAEVLARSDVALGDKLAQLESL</sequence>
<proteinExistence type="predicted"/>
<dbReference type="Proteomes" id="UP001223016">
    <property type="component" value="Unassembled WGS sequence"/>
</dbReference>
<accession>A0ABT9D1J7</accession>
<evidence type="ECO:0000259" key="1">
    <source>
        <dbReference type="Pfam" id="PF13503"/>
    </source>
</evidence>
<comment type="caution">
    <text evidence="2">The sequence shown here is derived from an EMBL/GenBank/DDBJ whole genome shotgun (WGS) entry which is preliminary data.</text>
</comment>